<dbReference type="PRINTS" id="PR01217">
    <property type="entry name" value="PRICHEXTENSN"/>
</dbReference>
<evidence type="ECO:0000256" key="2">
    <source>
        <dbReference type="SAM" id="Phobius"/>
    </source>
</evidence>
<feature type="compositionally biased region" description="Low complexity" evidence="1">
    <location>
        <begin position="336"/>
        <end position="346"/>
    </location>
</feature>
<feature type="compositionally biased region" description="Low complexity" evidence="1">
    <location>
        <begin position="279"/>
        <end position="302"/>
    </location>
</feature>
<feature type="compositionally biased region" description="Low complexity" evidence="1">
    <location>
        <begin position="248"/>
        <end position="272"/>
    </location>
</feature>
<dbReference type="Proteomes" id="UP000193964">
    <property type="component" value="Unassembled WGS sequence"/>
</dbReference>
<gene>
    <name evidence="3" type="ORF">AWC31_26990</name>
</gene>
<keyword evidence="2" id="KW-0472">Membrane</keyword>
<feature type="compositionally biased region" description="Gly residues" evidence="1">
    <location>
        <begin position="366"/>
        <end position="380"/>
    </location>
</feature>
<sequence length="402" mass="41129">MMLKQAPAAVVNEAFRRIRTAFRSGPSRLRLRRRLYLYAAPVLIVLLVVAAKMISVVIAGNSAISDFDRHDIDALRGDISILEFVDVIDPAKTSFATGDLMVLEGRLADAEARFQESLSRTDAAASCPVRVNLELVQETLGDIATRSNDRAAAEKWYNTAISVVKEAPAQCFEGNDDANEDRRAIRAEALPRLEQKLKNLDRPPPPPPSPPETITPPPPPTSLIPTSAPPLPGLGGGGSPSPSPGAPPSQGESPGGSPSQGETPGAQPSQGQAPGGPPSAGQSPDGAPSPGQAPDGAGQTPGAAPPPGPGPNMPSPQAPEPTMTPGPGPNMPTPPTAAGGDAPVVGPEGGGPDVLNPVSPDRLPSVGGGSAPGQRLGVGRGEPLDQLKDLLDNANAHGENRE</sequence>
<feature type="transmembrane region" description="Helical" evidence="2">
    <location>
        <begin position="35"/>
        <end position="59"/>
    </location>
</feature>
<dbReference type="RefSeq" id="WP_085145241.1">
    <property type="nucleotide sequence ID" value="NZ_JACKUA010000026.1"/>
</dbReference>
<evidence type="ECO:0000313" key="3">
    <source>
        <dbReference type="EMBL" id="ORX14807.1"/>
    </source>
</evidence>
<keyword evidence="2" id="KW-1133">Transmembrane helix</keyword>
<feature type="compositionally biased region" description="Pro residues" evidence="1">
    <location>
        <begin position="202"/>
        <end position="232"/>
    </location>
</feature>
<dbReference type="AlphaFoldDB" id="A0A1X2F8S0"/>
<organism evidence="3 4">
    <name type="scientific">Mycolicibacterium wolinskyi</name>
    <dbReference type="NCBI Taxonomy" id="59750"/>
    <lineage>
        <taxon>Bacteria</taxon>
        <taxon>Bacillati</taxon>
        <taxon>Actinomycetota</taxon>
        <taxon>Actinomycetes</taxon>
        <taxon>Mycobacteriales</taxon>
        <taxon>Mycobacteriaceae</taxon>
        <taxon>Mycolicibacterium</taxon>
    </lineage>
</organism>
<dbReference type="EMBL" id="LQQA01000015">
    <property type="protein sequence ID" value="ORX14807.1"/>
    <property type="molecule type" value="Genomic_DNA"/>
</dbReference>
<name>A0A1X2F8S0_9MYCO</name>
<comment type="caution">
    <text evidence="3">The sequence shown here is derived from an EMBL/GenBank/DDBJ whole genome shotgun (WGS) entry which is preliminary data.</text>
</comment>
<reference evidence="3 4" key="1">
    <citation type="submission" date="2016-01" db="EMBL/GenBank/DDBJ databases">
        <title>The new phylogeny of the genus Mycobacterium.</title>
        <authorList>
            <person name="Tarcisio F."/>
            <person name="Conor M."/>
            <person name="Antonella G."/>
            <person name="Elisabetta G."/>
            <person name="Giulia F.S."/>
            <person name="Sara T."/>
            <person name="Anna F."/>
            <person name="Clotilde B."/>
            <person name="Roberto B."/>
            <person name="Veronica D.S."/>
            <person name="Fabio R."/>
            <person name="Monica P."/>
            <person name="Olivier J."/>
            <person name="Enrico T."/>
            <person name="Nicola S."/>
        </authorList>
    </citation>
    <scope>NUCLEOTIDE SEQUENCE [LARGE SCALE GENOMIC DNA]</scope>
    <source>
        <strain evidence="3 4">ATCC 700010</strain>
    </source>
</reference>
<evidence type="ECO:0000256" key="1">
    <source>
        <dbReference type="SAM" id="MobiDB-lite"/>
    </source>
</evidence>
<feature type="region of interest" description="Disordered" evidence="1">
    <location>
        <begin position="192"/>
        <end position="402"/>
    </location>
</feature>
<evidence type="ECO:0000313" key="4">
    <source>
        <dbReference type="Proteomes" id="UP000193964"/>
    </source>
</evidence>
<feature type="compositionally biased region" description="Basic and acidic residues" evidence="1">
    <location>
        <begin position="192"/>
        <end position="201"/>
    </location>
</feature>
<keyword evidence="2" id="KW-0812">Transmembrane</keyword>
<feature type="compositionally biased region" description="Pro residues" evidence="1">
    <location>
        <begin position="303"/>
        <end position="335"/>
    </location>
</feature>
<feature type="compositionally biased region" description="Basic and acidic residues" evidence="1">
    <location>
        <begin position="382"/>
        <end position="391"/>
    </location>
</feature>
<proteinExistence type="predicted"/>
<protein>
    <submittedName>
        <fullName evidence="3">Uncharacterized protein</fullName>
    </submittedName>
</protein>
<accession>A0A1X2F8S0</accession>
<dbReference type="OrthoDB" id="4618256at2"/>